<evidence type="ECO:0000313" key="7">
    <source>
        <dbReference type="EMBL" id="RWS22935.1"/>
    </source>
</evidence>
<keyword evidence="4 6" id="KW-0175">Coiled coil</keyword>
<dbReference type="Proteomes" id="UP000288716">
    <property type="component" value="Unassembled WGS sequence"/>
</dbReference>
<dbReference type="AlphaFoldDB" id="A0A443S695"/>
<dbReference type="OrthoDB" id="551633at2759"/>
<protein>
    <recommendedName>
        <fullName evidence="3">Nucleolar protein 12</fullName>
    </recommendedName>
</protein>
<reference evidence="7 8" key="1">
    <citation type="journal article" date="2018" name="Gigascience">
        <title>Genomes of trombidid mites reveal novel predicted allergens and laterally-transferred genes associated with secondary metabolism.</title>
        <authorList>
            <person name="Dong X."/>
            <person name="Chaisiri K."/>
            <person name="Xia D."/>
            <person name="Armstrong S.D."/>
            <person name="Fang Y."/>
            <person name="Donnelly M.J."/>
            <person name="Kadowaki T."/>
            <person name="McGarry J.W."/>
            <person name="Darby A.C."/>
            <person name="Makepeace B.L."/>
        </authorList>
    </citation>
    <scope>NUCLEOTIDE SEQUENCE [LARGE SCALE GENOMIC DNA]</scope>
    <source>
        <strain evidence="7">UoL-UT</strain>
    </source>
</reference>
<comment type="caution">
    <text evidence="7">The sequence shown here is derived from an EMBL/GenBank/DDBJ whole genome shotgun (WGS) entry which is preliminary data.</text>
</comment>
<comment type="subcellular location">
    <subcellularLocation>
        <location evidence="1">Nucleus</location>
        <location evidence="1">Nucleolus</location>
    </subcellularLocation>
</comment>
<dbReference type="GO" id="GO:0005730">
    <property type="term" value="C:nucleolus"/>
    <property type="evidence" value="ECO:0007669"/>
    <property type="project" value="UniProtKB-SubCell"/>
</dbReference>
<accession>A0A443S695</accession>
<dbReference type="STRING" id="299467.A0A443S695"/>
<evidence type="ECO:0000256" key="3">
    <source>
        <dbReference type="ARBA" id="ARBA00015520"/>
    </source>
</evidence>
<dbReference type="PANTHER" id="PTHR14577:SF0">
    <property type="entry name" value="NUCLEOLAR PROTEIN 12"/>
    <property type="match status" value="1"/>
</dbReference>
<proteinExistence type="inferred from homology"/>
<evidence type="ECO:0000313" key="8">
    <source>
        <dbReference type="Proteomes" id="UP000288716"/>
    </source>
</evidence>
<dbReference type="PANTHER" id="PTHR14577">
    <property type="entry name" value="NUCLEOLAR PROTEIN 12"/>
    <property type="match status" value="1"/>
</dbReference>
<dbReference type="GO" id="GO:0019843">
    <property type="term" value="F:rRNA binding"/>
    <property type="evidence" value="ECO:0007669"/>
    <property type="project" value="TreeGrafter"/>
</dbReference>
<evidence type="ECO:0000256" key="2">
    <source>
        <dbReference type="ARBA" id="ARBA00007175"/>
    </source>
</evidence>
<evidence type="ECO:0000256" key="1">
    <source>
        <dbReference type="ARBA" id="ARBA00004604"/>
    </source>
</evidence>
<keyword evidence="8" id="KW-1185">Reference proteome</keyword>
<dbReference type="EMBL" id="NCKV01007539">
    <property type="protein sequence ID" value="RWS22935.1"/>
    <property type="molecule type" value="Genomic_DNA"/>
</dbReference>
<dbReference type="Pfam" id="PF09805">
    <property type="entry name" value="Nop25"/>
    <property type="match status" value="1"/>
</dbReference>
<keyword evidence="5" id="KW-0539">Nucleus</keyword>
<comment type="similarity">
    <text evidence="2">Belongs to the RRP17 family.</text>
</comment>
<dbReference type="VEuPathDB" id="VectorBase:LDEU009105"/>
<evidence type="ECO:0000256" key="4">
    <source>
        <dbReference type="ARBA" id="ARBA00023054"/>
    </source>
</evidence>
<dbReference type="InterPro" id="IPR019186">
    <property type="entry name" value="Nucleolar_protein_12"/>
</dbReference>
<name>A0A443S695_9ACAR</name>
<evidence type="ECO:0000256" key="6">
    <source>
        <dbReference type="SAM" id="Coils"/>
    </source>
</evidence>
<evidence type="ECO:0000256" key="5">
    <source>
        <dbReference type="ARBA" id="ARBA00023242"/>
    </source>
</evidence>
<feature type="coiled-coil region" evidence="6">
    <location>
        <begin position="30"/>
        <end position="64"/>
    </location>
</feature>
<organism evidence="7 8">
    <name type="scientific">Leptotrombidium deliense</name>
    <dbReference type="NCBI Taxonomy" id="299467"/>
    <lineage>
        <taxon>Eukaryota</taxon>
        <taxon>Metazoa</taxon>
        <taxon>Ecdysozoa</taxon>
        <taxon>Arthropoda</taxon>
        <taxon>Chelicerata</taxon>
        <taxon>Arachnida</taxon>
        <taxon>Acari</taxon>
        <taxon>Acariformes</taxon>
        <taxon>Trombidiformes</taxon>
        <taxon>Prostigmata</taxon>
        <taxon>Anystina</taxon>
        <taxon>Parasitengona</taxon>
        <taxon>Trombiculoidea</taxon>
        <taxon>Trombiculidae</taxon>
        <taxon>Leptotrombidium</taxon>
    </lineage>
</organism>
<sequence length="115" mass="13420">MGKKKKSKKPKVNLIFDEKERKEYLLGFRKRNLEKKQKAKEKMLKRLKEAKSRIKREKKEENSKLVLNGKRVPEVEHLIEPVVYDLPNHSVVITHLDPNEIGGNIDYTLGTNTGL</sequence>
<gene>
    <name evidence="7" type="ORF">B4U80_10074</name>
</gene>